<accession>A0ABT3PQK7</accession>
<sequence length="351" mass="40002">MALYESLFQLEISHDYYRNNQSADFRITPAGDTVRQLRNHGLLFRKNPSGFSVLGEVIPAGGGDVELLRSPEKPARYQFLLHQQQPDFLNYTDLPFHEVGKTIYYFNNLQSNIDGGIKYLHFASDHVTAGDQLDLESGNYRYAVSGTEIQKTARLVFPDLGIEEKQQVSNTEGVFNFQFDLSNYPAGRAELWIDGSKEELFYSAGTEQMAGVFGIIEVFHSNEVPSTYQFLDDNNFVEAQNYQLAFQKRSTFWKYIIVNKSGADLDDPGIQNGSYTFTQDTSGSYPSNYSVFISDQEIPLSQEGIDSLSLRKKFSTSNRKVLDGLPNPRQNMLRRDEANINKFYSEVYLYI</sequence>
<name>A0ABT3PQK7_9BACT</name>
<comment type="caution">
    <text evidence="1">The sequence shown here is derived from an EMBL/GenBank/DDBJ whole genome shotgun (WGS) entry which is preliminary data.</text>
</comment>
<evidence type="ECO:0000313" key="1">
    <source>
        <dbReference type="EMBL" id="MCW9708154.1"/>
    </source>
</evidence>
<proteinExistence type="predicted"/>
<gene>
    <name evidence="1" type="ORF">J6I44_14915</name>
</gene>
<protein>
    <submittedName>
        <fullName evidence="1">Uncharacterized protein</fullName>
    </submittedName>
</protein>
<evidence type="ECO:0000313" key="2">
    <source>
        <dbReference type="Proteomes" id="UP001207918"/>
    </source>
</evidence>
<keyword evidence="2" id="KW-1185">Reference proteome</keyword>
<dbReference type="Proteomes" id="UP001207918">
    <property type="component" value="Unassembled WGS sequence"/>
</dbReference>
<dbReference type="RefSeq" id="WP_265766940.1">
    <property type="nucleotide sequence ID" value="NZ_JAGGJA010000010.1"/>
</dbReference>
<organism evidence="1 2">
    <name type="scientific">Fodinibius salsisoli</name>
    <dbReference type="NCBI Taxonomy" id="2820877"/>
    <lineage>
        <taxon>Bacteria</taxon>
        <taxon>Pseudomonadati</taxon>
        <taxon>Balneolota</taxon>
        <taxon>Balneolia</taxon>
        <taxon>Balneolales</taxon>
        <taxon>Balneolaceae</taxon>
        <taxon>Fodinibius</taxon>
    </lineage>
</organism>
<dbReference type="EMBL" id="JAGGJA010000010">
    <property type="protein sequence ID" value="MCW9708154.1"/>
    <property type="molecule type" value="Genomic_DNA"/>
</dbReference>
<reference evidence="1 2" key="1">
    <citation type="submission" date="2021-03" db="EMBL/GenBank/DDBJ databases">
        <title>Aliifodinibius sp. nov., a new bacterium isolated from saline soil.</title>
        <authorList>
            <person name="Galisteo C."/>
            <person name="De La Haba R."/>
            <person name="Sanchez-Porro C."/>
            <person name="Ventosa A."/>
        </authorList>
    </citation>
    <scope>NUCLEOTIDE SEQUENCE [LARGE SCALE GENOMIC DNA]</scope>
    <source>
        <strain evidence="1 2">1BSP15-2V2</strain>
    </source>
</reference>